<dbReference type="OMA" id="CEGEYFL"/>
<dbReference type="PANTHER" id="PTHR10288">
    <property type="entry name" value="KH DOMAIN CONTAINING RNA BINDING PROTEIN"/>
    <property type="match status" value="1"/>
</dbReference>
<proteinExistence type="predicted"/>
<reference evidence="5 6" key="1">
    <citation type="journal article" date="2018" name="Nat. Ecol. Evol.">
        <title>Genomic signatures of mitonuclear coevolution across populations of Tigriopus californicus.</title>
        <authorList>
            <person name="Barreto F.S."/>
            <person name="Watson E.T."/>
            <person name="Lima T.G."/>
            <person name="Willett C.S."/>
            <person name="Edmands S."/>
            <person name="Li W."/>
            <person name="Burton R.S."/>
        </authorList>
    </citation>
    <scope>NUCLEOTIDE SEQUENCE [LARGE SCALE GENOMIC DNA]</scope>
    <source>
        <strain evidence="5 6">San Diego</strain>
    </source>
</reference>
<name>A0A553P512_TIGCA</name>
<evidence type="ECO:0000256" key="3">
    <source>
        <dbReference type="SAM" id="MobiDB-lite"/>
    </source>
</evidence>
<evidence type="ECO:0000256" key="1">
    <source>
        <dbReference type="ARBA" id="ARBA00022737"/>
    </source>
</evidence>
<dbReference type="InterPro" id="IPR004087">
    <property type="entry name" value="KH_dom"/>
</dbReference>
<gene>
    <name evidence="5" type="ORF">TCAL_00183</name>
</gene>
<keyword evidence="6" id="KW-1185">Reference proteome</keyword>
<dbReference type="Proteomes" id="UP000318571">
    <property type="component" value="Chromosome 7"/>
</dbReference>
<dbReference type="InterPro" id="IPR036612">
    <property type="entry name" value="KH_dom_type_1_sf"/>
</dbReference>
<keyword evidence="1" id="KW-0677">Repeat</keyword>
<feature type="domain" description="K Homology" evidence="4">
    <location>
        <begin position="328"/>
        <end position="401"/>
    </location>
</feature>
<feature type="domain" description="K Homology" evidence="4">
    <location>
        <begin position="66"/>
        <end position="138"/>
    </location>
</feature>
<dbReference type="Gene3D" id="3.30.1370.10">
    <property type="entry name" value="K Homology domain, type 1"/>
    <property type="match status" value="1"/>
</dbReference>
<comment type="caution">
    <text evidence="5">The sequence shown here is derived from an EMBL/GenBank/DDBJ whole genome shotgun (WGS) entry which is preliminary data.</text>
</comment>
<evidence type="ECO:0000256" key="2">
    <source>
        <dbReference type="PROSITE-ProRule" id="PRU00117"/>
    </source>
</evidence>
<evidence type="ECO:0000313" key="5">
    <source>
        <dbReference type="EMBL" id="TRY72768.1"/>
    </source>
</evidence>
<dbReference type="STRING" id="6832.A0A553P512"/>
<dbReference type="Pfam" id="PF00013">
    <property type="entry name" value="KH_1"/>
    <property type="match status" value="2"/>
</dbReference>
<dbReference type="GO" id="GO:0010468">
    <property type="term" value="P:regulation of gene expression"/>
    <property type="evidence" value="ECO:0007669"/>
    <property type="project" value="UniProtKB-ARBA"/>
</dbReference>
<protein>
    <recommendedName>
        <fullName evidence="4">K Homology domain-containing protein</fullName>
    </recommendedName>
</protein>
<feature type="region of interest" description="Disordered" evidence="3">
    <location>
        <begin position="159"/>
        <end position="182"/>
    </location>
</feature>
<keyword evidence="2" id="KW-0694">RNA-binding</keyword>
<dbReference type="GO" id="GO:0003723">
    <property type="term" value="F:RNA binding"/>
    <property type="evidence" value="ECO:0007669"/>
    <property type="project" value="UniProtKB-UniRule"/>
</dbReference>
<dbReference type="InterPro" id="IPR004088">
    <property type="entry name" value="KH_dom_type_1"/>
</dbReference>
<accession>A0A553P512</accession>
<evidence type="ECO:0000259" key="4">
    <source>
        <dbReference type="SMART" id="SM00322"/>
    </source>
</evidence>
<dbReference type="SMART" id="SM00322">
    <property type="entry name" value="KH"/>
    <property type="match status" value="2"/>
</dbReference>
<dbReference type="PROSITE" id="PS50084">
    <property type="entry name" value="KH_TYPE_1"/>
    <property type="match status" value="2"/>
</dbReference>
<dbReference type="EMBL" id="VCGU01000008">
    <property type="protein sequence ID" value="TRY72768.1"/>
    <property type="molecule type" value="Genomic_DNA"/>
</dbReference>
<dbReference type="SUPFAM" id="SSF54791">
    <property type="entry name" value="Eukaryotic type KH-domain (KH-domain type I)"/>
    <property type="match status" value="2"/>
</dbReference>
<evidence type="ECO:0000313" key="6">
    <source>
        <dbReference type="Proteomes" id="UP000318571"/>
    </source>
</evidence>
<dbReference type="Gene3D" id="3.30.310.210">
    <property type="match status" value="1"/>
</dbReference>
<sequence>MGKGGEALNQWQMNDLKVKMSRATSFFPGTSSRVCLLTGCGEKVQEALEAFAIKIWSRNGAIDTERDLYLTLVVPNETAGLIIGTKGRQIKYISETSGAQVVLSRKEDDYIVQERQVTVSGNKASVLRAVDLILQQIHDDPFSGSCLTVDYDVNKSRSRDERSMKMAPSNHPAVADLSSLDRSDKNSPFTVSLSSGESMHLKLKMDGSNSHIDPNLSEQYLHAIGNSLRHSGFYSPTAIDDTLRSFSSLISHGIFQFEFTCNQGPSQSAFVEPPTSGAIPMDIPPPPMVTITTTANPNSDTTFVSYQNPAWPANAAHEAMGNANEPETREEETIEIEDSAIGSIMGRGGHILVEIQKTSQTTIVISSIGVFAPNTMNRIVTITGTKKAIQYAKMLIQERISRNENSRRQNAK</sequence>
<organism evidence="5 6">
    <name type="scientific">Tigriopus californicus</name>
    <name type="common">Marine copepod</name>
    <dbReference type="NCBI Taxonomy" id="6832"/>
    <lineage>
        <taxon>Eukaryota</taxon>
        <taxon>Metazoa</taxon>
        <taxon>Ecdysozoa</taxon>
        <taxon>Arthropoda</taxon>
        <taxon>Crustacea</taxon>
        <taxon>Multicrustacea</taxon>
        <taxon>Hexanauplia</taxon>
        <taxon>Copepoda</taxon>
        <taxon>Harpacticoida</taxon>
        <taxon>Harpacticidae</taxon>
        <taxon>Tigriopus</taxon>
    </lineage>
</organism>
<dbReference type="AlphaFoldDB" id="A0A553P512"/>